<protein>
    <recommendedName>
        <fullName evidence="3">XRE family transcriptional regulator</fullName>
    </recommendedName>
</protein>
<proteinExistence type="predicted"/>
<keyword evidence="2" id="KW-1185">Reference proteome</keyword>
<accession>A0ABS8MLF9</accession>
<reference evidence="1" key="1">
    <citation type="submission" date="2021-11" db="EMBL/GenBank/DDBJ databases">
        <title>Description of novel Flavobacterium species.</title>
        <authorList>
            <person name="Saticioglu I.B."/>
            <person name="Ay H."/>
            <person name="Altun S."/>
            <person name="Duman M."/>
        </authorList>
    </citation>
    <scope>NUCLEOTIDE SEQUENCE</scope>
    <source>
        <strain evidence="1">F-30</strain>
    </source>
</reference>
<gene>
    <name evidence="1" type="ORF">LNP81_25395</name>
</gene>
<name>A0ABS8MLF9_9FLAO</name>
<dbReference type="Proteomes" id="UP001430679">
    <property type="component" value="Unassembled WGS sequence"/>
</dbReference>
<comment type="caution">
    <text evidence="1">The sequence shown here is derived from an EMBL/GenBank/DDBJ whole genome shotgun (WGS) entry which is preliminary data.</text>
</comment>
<evidence type="ECO:0000313" key="1">
    <source>
        <dbReference type="EMBL" id="MCC9066338.1"/>
    </source>
</evidence>
<dbReference type="InterPro" id="IPR010982">
    <property type="entry name" value="Lambda_DNA-bd_dom_sf"/>
</dbReference>
<dbReference type="Gene3D" id="1.10.260.40">
    <property type="entry name" value="lambda repressor-like DNA-binding domains"/>
    <property type="match status" value="1"/>
</dbReference>
<sequence length="91" mass="10626">MVLNKENTIDKRILRLIDVLIFQNKVNREVDFCREINILPQTVSKIKNGTNHFTVTHIENIVYKYNVNANWIFGTDKKVFNMSGSIEISEV</sequence>
<evidence type="ECO:0000313" key="2">
    <source>
        <dbReference type="Proteomes" id="UP001430679"/>
    </source>
</evidence>
<dbReference type="EMBL" id="JAJJMM010000001">
    <property type="protein sequence ID" value="MCC9066338.1"/>
    <property type="molecule type" value="Genomic_DNA"/>
</dbReference>
<organism evidence="1 2">
    <name type="scientific">Flavobacterium piscisymbiosum</name>
    <dbReference type="NCBI Taxonomy" id="2893753"/>
    <lineage>
        <taxon>Bacteria</taxon>
        <taxon>Pseudomonadati</taxon>
        <taxon>Bacteroidota</taxon>
        <taxon>Flavobacteriia</taxon>
        <taxon>Flavobacteriales</taxon>
        <taxon>Flavobacteriaceae</taxon>
        <taxon>Flavobacterium</taxon>
    </lineage>
</organism>
<evidence type="ECO:0008006" key="3">
    <source>
        <dbReference type="Google" id="ProtNLM"/>
    </source>
</evidence>
<dbReference type="RefSeq" id="WP_230040207.1">
    <property type="nucleotide sequence ID" value="NZ_JAJJMM010000001.1"/>
</dbReference>